<protein>
    <submittedName>
        <fullName evidence="2">Uncharacterized protein</fullName>
    </submittedName>
</protein>
<evidence type="ECO:0000313" key="2">
    <source>
        <dbReference type="EMBL" id="RMI17400.1"/>
    </source>
</evidence>
<dbReference type="RefSeq" id="WP_122140136.1">
    <property type="nucleotide sequence ID" value="NZ_RFLX01000030.1"/>
</dbReference>
<organism evidence="2 3">
    <name type="scientific">Teichococcus wenyumeiae</name>
    <dbReference type="NCBI Taxonomy" id="2478470"/>
    <lineage>
        <taxon>Bacteria</taxon>
        <taxon>Pseudomonadati</taxon>
        <taxon>Pseudomonadota</taxon>
        <taxon>Alphaproteobacteria</taxon>
        <taxon>Acetobacterales</taxon>
        <taxon>Roseomonadaceae</taxon>
        <taxon>Roseomonas</taxon>
    </lineage>
</organism>
<feature type="compositionally biased region" description="Low complexity" evidence="1">
    <location>
        <begin position="145"/>
        <end position="193"/>
    </location>
</feature>
<proteinExistence type="predicted"/>
<name>A0ABX9VEA0_9PROT</name>
<feature type="region of interest" description="Disordered" evidence="1">
    <location>
        <begin position="126"/>
        <end position="193"/>
    </location>
</feature>
<evidence type="ECO:0000256" key="1">
    <source>
        <dbReference type="SAM" id="MobiDB-lite"/>
    </source>
</evidence>
<accession>A0ABX9VEA0</accession>
<reference evidence="2 3" key="1">
    <citation type="submission" date="2018-10" db="EMBL/GenBank/DDBJ databases">
        <title>Roseomonas sp. nov., isolated from feces of Tibetan antelopes in the Qinghai-Tibet plateau, China.</title>
        <authorList>
            <person name="Tian Z."/>
        </authorList>
    </citation>
    <scope>NUCLEOTIDE SEQUENCE [LARGE SCALE GENOMIC DNA]</scope>
    <source>
        <strain evidence="2 3">Z23</strain>
    </source>
</reference>
<dbReference type="EMBL" id="RFLX01000030">
    <property type="protein sequence ID" value="RMI17400.1"/>
    <property type="molecule type" value="Genomic_DNA"/>
</dbReference>
<feature type="compositionally biased region" description="Acidic residues" evidence="1">
    <location>
        <begin position="126"/>
        <end position="135"/>
    </location>
</feature>
<gene>
    <name evidence="2" type="ORF">EBE87_22775</name>
</gene>
<comment type="caution">
    <text evidence="2">The sequence shown here is derived from an EMBL/GenBank/DDBJ whole genome shotgun (WGS) entry which is preliminary data.</text>
</comment>
<keyword evidence="3" id="KW-1185">Reference proteome</keyword>
<evidence type="ECO:0000313" key="3">
    <source>
        <dbReference type="Proteomes" id="UP000274097"/>
    </source>
</evidence>
<sequence length="392" mass="41119">MSMIHDRKHAQKYLTRIGSGATLAFCCVEIAPRITLFHARRTSSPGGLKGDLKDATWAGQPALRKGEKTGSRLVAQGFLRLDSETLLVDSAAAEGVVEKRLRDYFRTGFGLSPVWGAVSGAALAEEAAEAGEDEESPARAAVSGADLAEQAADAGDGEAPPSPAEPSSAAAAGQPAEEPSAPEETPPAEETVAAPQATLAALKAAMERTMPAFRQAMQRHPGQRGALTALAAGFLAADKAGDAVIAEQQLAALQAQLDSLQEPAVPYAKLRQDWVAARDAAAADLQALEQAILQDFAGEPEYEDLVRRVRKLDEVMATLGTALRDKLDEATNAAGPERLVRQGEAGEIVARHRSYVDGDPFLTAIDDNPFKTVEVQARLSVALASLATALAA</sequence>
<dbReference type="Proteomes" id="UP000274097">
    <property type="component" value="Unassembled WGS sequence"/>
</dbReference>